<gene>
    <name evidence="2" type="ORF">V6N12_045564</name>
</gene>
<dbReference type="EMBL" id="JBBPBM010000003">
    <property type="protein sequence ID" value="KAK8593484.1"/>
    <property type="molecule type" value="Genomic_DNA"/>
</dbReference>
<keyword evidence="3" id="KW-1185">Reference proteome</keyword>
<keyword evidence="1" id="KW-1133">Transmembrane helix</keyword>
<keyword evidence="1" id="KW-0472">Membrane</keyword>
<reference evidence="2 3" key="1">
    <citation type="journal article" date="2024" name="G3 (Bethesda)">
        <title>Genome assembly of Hibiscus sabdariffa L. provides insights into metabolisms of medicinal natural products.</title>
        <authorList>
            <person name="Kim T."/>
        </authorList>
    </citation>
    <scope>NUCLEOTIDE SEQUENCE [LARGE SCALE GENOMIC DNA]</scope>
    <source>
        <strain evidence="2">TK-2024</strain>
        <tissue evidence="2">Old leaves</tissue>
    </source>
</reference>
<protein>
    <submittedName>
        <fullName evidence="2">Uncharacterized protein</fullName>
    </submittedName>
</protein>
<comment type="caution">
    <text evidence="2">The sequence shown here is derived from an EMBL/GenBank/DDBJ whole genome shotgun (WGS) entry which is preliminary data.</text>
</comment>
<evidence type="ECO:0000313" key="2">
    <source>
        <dbReference type="EMBL" id="KAK8593484.1"/>
    </source>
</evidence>
<proteinExistence type="predicted"/>
<dbReference type="Proteomes" id="UP001472677">
    <property type="component" value="Unassembled WGS sequence"/>
</dbReference>
<feature type="transmembrane region" description="Helical" evidence="1">
    <location>
        <begin position="33"/>
        <end position="55"/>
    </location>
</feature>
<organism evidence="2 3">
    <name type="scientific">Hibiscus sabdariffa</name>
    <name type="common">roselle</name>
    <dbReference type="NCBI Taxonomy" id="183260"/>
    <lineage>
        <taxon>Eukaryota</taxon>
        <taxon>Viridiplantae</taxon>
        <taxon>Streptophyta</taxon>
        <taxon>Embryophyta</taxon>
        <taxon>Tracheophyta</taxon>
        <taxon>Spermatophyta</taxon>
        <taxon>Magnoliopsida</taxon>
        <taxon>eudicotyledons</taxon>
        <taxon>Gunneridae</taxon>
        <taxon>Pentapetalae</taxon>
        <taxon>rosids</taxon>
        <taxon>malvids</taxon>
        <taxon>Malvales</taxon>
        <taxon>Malvaceae</taxon>
        <taxon>Malvoideae</taxon>
        <taxon>Hibiscus</taxon>
    </lineage>
</organism>
<evidence type="ECO:0000256" key="1">
    <source>
        <dbReference type="SAM" id="Phobius"/>
    </source>
</evidence>
<accession>A0ABR2G421</accession>
<name>A0ABR2G421_9ROSI</name>
<keyword evidence="1" id="KW-0812">Transmembrane</keyword>
<sequence length="142" mass="15600">MAAWRSGSGRSCMPHNVARVKEFNLFIEKNERVAASLGVSLSLLTLILIFLRFIVLRGHDTSVADCWWVSDITQGVQSCVRQFCKVQSEEFGCEVRLGVLSWCLTFICIGGGGRGLCFVMSFCCSRVSFACRAGSVLVCSSK</sequence>
<evidence type="ECO:0000313" key="3">
    <source>
        <dbReference type="Proteomes" id="UP001472677"/>
    </source>
</evidence>